<reference evidence="2" key="2">
    <citation type="submission" date="2020-05" db="UniProtKB">
        <authorList>
            <consortium name="EnsemblMetazoa"/>
        </authorList>
    </citation>
    <scope>IDENTIFICATION</scope>
    <source>
        <strain evidence="2">A-37</strain>
    </source>
</reference>
<keyword evidence="1" id="KW-0812">Transmembrane</keyword>
<sequence>MVRGIILPMILPMGSSSLFILFLKLCVNKHTPKRLDDTGGFGISFPVFACIVPWEEVNKTPKISSPSKINNSENKHIPQVAEGTDENNSWWTGNSEKRNAFWVAVARDPHQTVYTFLRYAQEQGSHSEVASMECFVVRILHPPYRFCFCFLFAITTIDNI</sequence>
<dbReference type="VEuPathDB" id="VectorBase:ACUA006961"/>
<keyword evidence="1" id="KW-0472">Membrane</keyword>
<proteinExistence type="predicted"/>
<dbReference type="Proteomes" id="UP000075883">
    <property type="component" value="Unassembled WGS sequence"/>
</dbReference>
<feature type="transmembrane region" description="Helical" evidence="1">
    <location>
        <begin position="6"/>
        <end position="27"/>
    </location>
</feature>
<dbReference type="EMBL" id="AXCM01014626">
    <property type="status" value="NOT_ANNOTATED_CDS"/>
    <property type="molecule type" value="Genomic_DNA"/>
</dbReference>
<organism evidence="2 3">
    <name type="scientific">Anopheles culicifacies</name>
    <dbReference type="NCBI Taxonomy" id="139723"/>
    <lineage>
        <taxon>Eukaryota</taxon>
        <taxon>Metazoa</taxon>
        <taxon>Ecdysozoa</taxon>
        <taxon>Arthropoda</taxon>
        <taxon>Hexapoda</taxon>
        <taxon>Insecta</taxon>
        <taxon>Pterygota</taxon>
        <taxon>Neoptera</taxon>
        <taxon>Endopterygota</taxon>
        <taxon>Diptera</taxon>
        <taxon>Nematocera</taxon>
        <taxon>Culicoidea</taxon>
        <taxon>Culicidae</taxon>
        <taxon>Anophelinae</taxon>
        <taxon>Anopheles</taxon>
        <taxon>culicifacies species complex</taxon>
    </lineage>
</organism>
<reference evidence="3" key="1">
    <citation type="submission" date="2013-09" db="EMBL/GenBank/DDBJ databases">
        <title>The Genome Sequence of Anopheles culicifacies species A.</title>
        <authorList>
            <consortium name="The Broad Institute Genomics Platform"/>
            <person name="Neafsey D.E."/>
            <person name="Besansky N."/>
            <person name="Howell P."/>
            <person name="Walton C."/>
            <person name="Young S.K."/>
            <person name="Zeng Q."/>
            <person name="Gargeya S."/>
            <person name="Fitzgerald M."/>
            <person name="Haas B."/>
            <person name="Abouelleil A."/>
            <person name="Allen A.W."/>
            <person name="Alvarado L."/>
            <person name="Arachchi H.M."/>
            <person name="Berlin A.M."/>
            <person name="Chapman S.B."/>
            <person name="Gainer-Dewar J."/>
            <person name="Goldberg J."/>
            <person name="Griggs A."/>
            <person name="Gujja S."/>
            <person name="Hansen M."/>
            <person name="Howarth C."/>
            <person name="Imamovic A."/>
            <person name="Ireland A."/>
            <person name="Larimer J."/>
            <person name="McCowan C."/>
            <person name="Murphy C."/>
            <person name="Pearson M."/>
            <person name="Poon T.W."/>
            <person name="Priest M."/>
            <person name="Roberts A."/>
            <person name="Saif S."/>
            <person name="Shea T."/>
            <person name="Sisk P."/>
            <person name="Sykes S."/>
            <person name="Wortman J."/>
            <person name="Nusbaum C."/>
            <person name="Birren B."/>
        </authorList>
    </citation>
    <scope>NUCLEOTIDE SEQUENCE [LARGE SCALE GENOMIC DNA]</scope>
    <source>
        <strain evidence="3">A-37</strain>
    </source>
</reference>
<evidence type="ECO:0000313" key="2">
    <source>
        <dbReference type="EnsemblMetazoa" id="ACUA006961-PA"/>
    </source>
</evidence>
<accession>A0A182M169</accession>
<dbReference type="AlphaFoldDB" id="A0A182M169"/>
<evidence type="ECO:0000313" key="3">
    <source>
        <dbReference type="Proteomes" id="UP000075883"/>
    </source>
</evidence>
<name>A0A182M169_9DIPT</name>
<protein>
    <submittedName>
        <fullName evidence="2">Uncharacterized protein</fullName>
    </submittedName>
</protein>
<keyword evidence="3" id="KW-1185">Reference proteome</keyword>
<keyword evidence="1" id="KW-1133">Transmembrane helix</keyword>
<dbReference type="EnsemblMetazoa" id="ACUA006961-RA">
    <property type="protein sequence ID" value="ACUA006961-PA"/>
    <property type="gene ID" value="ACUA006961"/>
</dbReference>
<evidence type="ECO:0000256" key="1">
    <source>
        <dbReference type="SAM" id="Phobius"/>
    </source>
</evidence>